<accession>A0A4R8MMX7</accession>
<evidence type="ECO:0000256" key="3">
    <source>
        <dbReference type="ARBA" id="ARBA00023172"/>
    </source>
</evidence>
<evidence type="ECO:0000256" key="1">
    <source>
        <dbReference type="ARBA" id="ARBA00008857"/>
    </source>
</evidence>
<dbReference type="GO" id="GO:0006310">
    <property type="term" value="P:DNA recombination"/>
    <property type="evidence" value="ECO:0007669"/>
    <property type="project" value="UniProtKB-KW"/>
</dbReference>
<comment type="similarity">
    <text evidence="1">Belongs to the 'phage' integrase family.</text>
</comment>
<dbReference type="InterPro" id="IPR002104">
    <property type="entry name" value="Integrase_catalytic"/>
</dbReference>
<dbReference type="GO" id="GO:0015074">
    <property type="term" value="P:DNA integration"/>
    <property type="evidence" value="ECO:0007669"/>
    <property type="project" value="InterPro"/>
</dbReference>
<keyword evidence="2" id="KW-0238">DNA-binding</keyword>
<dbReference type="STRING" id="1193051.LEP1GSC017_0013"/>
<organism evidence="5 6">
    <name type="scientific">Leptospira meyeri</name>
    <dbReference type="NCBI Taxonomy" id="29508"/>
    <lineage>
        <taxon>Bacteria</taxon>
        <taxon>Pseudomonadati</taxon>
        <taxon>Spirochaetota</taxon>
        <taxon>Spirochaetia</taxon>
        <taxon>Leptospirales</taxon>
        <taxon>Leptospiraceae</taxon>
        <taxon>Leptospira</taxon>
    </lineage>
</organism>
<evidence type="ECO:0000259" key="4">
    <source>
        <dbReference type="PROSITE" id="PS51898"/>
    </source>
</evidence>
<dbReference type="OrthoDB" id="334567at2"/>
<dbReference type="InterPro" id="IPR013762">
    <property type="entry name" value="Integrase-like_cat_sf"/>
</dbReference>
<dbReference type="EMBL" id="SORO01000006">
    <property type="protein sequence ID" value="TDY66549.1"/>
    <property type="molecule type" value="Genomic_DNA"/>
</dbReference>
<evidence type="ECO:0000256" key="2">
    <source>
        <dbReference type="ARBA" id="ARBA00023125"/>
    </source>
</evidence>
<keyword evidence="6" id="KW-1185">Reference proteome</keyword>
<dbReference type="Pfam" id="PF00589">
    <property type="entry name" value="Phage_integrase"/>
    <property type="match status" value="1"/>
</dbReference>
<evidence type="ECO:0000313" key="5">
    <source>
        <dbReference type="EMBL" id="TDY66549.1"/>
    </source>
</evidence>
<dbReference type="RefSeq" id="WP_004787767.1">
    <property type="nucleotide sequence ID" value="NZ_SORO01000006.1"/>
</dbReference>
<dbReference type="SUPFAM" id="SSF56349">
    <property type="entry name" value="DNA breaking-rejoining enzymes"/>
    <property type="match status" value="1"/>
</dbReference>
<proteinExistence type="inferred from homology"/>
<dbReference type="AlphaFoldDB" id="A0A4R8MMX7"/>
<dbReference type="PANTHER" id="PTHR30349">
    <property type="entry name" value="PHAGE INTEGRASE-RELATED"/>
    <property type="match status" value="1"/>
</dbReference>
<dbReference type="GO" id="GO:0003677">
    <property type="term" value="F:DNA binding"/>
    <property type="evidence" value="ECO:0007669"/>
    <property type="project" value="UniProtKB-KW"/>
</dbReference>
<comment type="caution">
    <text evidence="5">The sequence shown here is derived from an EMBL/GenBank/DDBJ whole genome shotgun (WGS) entry which is preliminary data.</text>
</comment>
<dbReference type="InterPro" id="IPR011010">
    <property type="entry name" value="DNA_brk_join_enz"/>
</dbReference>
<feature type="domain" description="Tyr recombinase" evidence="4">
    <location>
        <begin position="105"/>
        <end position="284"/>
    </location>
</feature>
<name>A0A4R8MMX7_LEPME</name>
<dbReference type="Proteomes" id="UP000294684">
    <property type="component" value="Unassembled WGS sequence"/>
</dbReference>
<dbReference type="PANTHER" id="PTHR30349:SF41">
    <property type="entry name" value="INTEGRASE_RECOMBINASE PROTEIN MJ0367-RELATED"/>
    <property type="match status" value="1"/>
</dbReference>
<dbReference type="Gene3D" id="1.10.443.10">
    <property type="entry name" value="Intergrase catalytic core"/>
    <property type="match status" value="1"/>
</dbReference>
<dbReference type="GeneID" id="79829177"/>
<keyword evidence="3" id="KW-0233">DNA recombination</keyword>
<protein>
    <submittedName>
        <fullName evidence="5">Site-specific recombinase XerD</fullName>
    </submittedName>
</protein>
<evidence type="ECO:0000313" key="6">
    <source>
        <dbReference type="Proteomes" id="UP000294684"/>
    </source>
</evidence>
<gene>
    <name evidence="5" type="ORF">CLV96_3928</name>
</gene>
<reference evidence="5 6" key="1">
    <citation type="submission" date="2019-03" db="EMBL/GenBank/DDBJ databases">
        <title>Genomic Encyclopedia of Archaeal and Bacterial Type Strains, Phase II (KMG-II): from individual species to whole genera.</title>
        <authorList>
            <person name="Goeker M."/>
        </authorList>
    </citation>
    <scope>NUCLEOTIDE SEQUENCE [LARGE SCALE GENOMIC DNA]</scope>
    <source>
        <strain evidence="5 6">DSM 21537</strain>
    </source>
</reference>
<sequence>MDRKTNATYTYNNPQSLPQSYEGVLKQFLQFQTQNSLPLNTDTIRRFINLPKIKGNGEYSEASKAFRKCAVFVALKQITHDTRVKAYLTEESKMIKVAKVHRAIYKEKILSWEEIHKLIFKSKLLDKGKDNKYHRLSLIIETLAMTGMRISELINIKLKDCLIDGEKVYINIIGKGNKPRRIFLSVNLLSRIKREFNSEALLFLSKQRKKYNRSYLQKEINLLGKLLLSKNHVTCHTFRHSFATREIKRLGCTRPVQLYLGHASSIITEMYNHTTLEYEDLFGC</sequence>
<dbReference type="PROSITE" id="PS51898">
    <property type="entry name" value="TYR_RECOMBINASE"/>
    <property type="match status" value="1"/>
</dbReference>
<dbReference type="InterPro" id="IPR050090">
    <property type="entry name" value="Tyrosine_recombinase_XerCD"/>
</dbReference>